<dbReference type="Gene3D" id="3.50.30.60">
    <property type="entry name" value="LD-carboxypeptidase A C-terminal domain-like"/>
    <property type="match status" value="1"/>
</dbReference>
<name>A0A1H9V9A2_9BACI</name>
<keyword evidence="3" id="KW-1185">Reference proteome</keyword>
<dbReference type="InterPro" id="IPR003507">
    <property type="entry name" value="S66_fam"/>
</dbReference>
<keyword evidence="2" id="KW-0645">Protease</keyword>
<dbReference type="PANTHER" id="PTHR30237">
    <property type="entry name" value="MURAMOYLTETRAPEPTIDE CARBOXYPEPTIDASE"/>
    <property type="match status" value="1"/>
</dbReference>
<dbReference type="SUPFAM" id="SSF141986">
    <property type="entry name" value="LD-carboxypeptidase A C-terminal domain-like"/>
    <property type="match status" value="1"/>
</dbReference>
<sequence>MKKGNDYTIDYMVKCLFEKGGYSVIPSDHWSDDKWYIDQVNRDFITNRGNEVIHEGTAEGTLIGGNLCTLNLLQGTPFMPSIRQAVLFLEDDEASGPETFDRDLQSLLHQPGGEEIRGLVIGKFQKASRMTSHLLKQIIELKKELRGVPVITEADFGHTSPMITFPVGGRAHITAERGRTMIRILDH</sequence>
<evidence type="ECO:0000259" key="1">
    <source>
        <dbReference type="Pfam" id="PF17676"/>
    </source>
</evidence>
<dbReference type="GO" id="GO:0004180">
    <property type="term" value="F:carboxypeptidase activity"/>
    <property type="evidence" value="ECO:0007669"/>
    <property type="project" value="UniProtKB-KW"/>
</dbReference>
<protein>
    <submittedName>
        <fullName evidence="2">LD-carboxypeptidase</fullName>
    </submittedName>
</protein>
<dbReference type="Proteomes" id="UP000198571">
    <property type="component" value="Unassembled WGS sequence"/>
</dbReference>
<dbReference type="Pfam" id="PF17676">
    <property type="entry name" value="Peptidase_S66C"/>
    <property type="match status" value="1"/>
</dbReference>
<proteinExistence type="predicted"/>
<organism evidence="2 3">
    <name type="scientific">Salipaludibacillus aurantiacus</name>
    <dbReference type="NCBI Taxonomy" id="1601833"/>
    <lineage>
        <taxon>Bacteria</taxon>
        <taxon>Bacillati</taxon>
        <taxon>Bacillota</taxon>
        <taxon>Bacilli</taxon>
        <taxon>Bacillales</taxon>
        <taxon>Bacillaceae</taxon>
    </lineage>
</organism>
<feature type="domain" description="LD-carboxypeptidase C-terminal" evidence="1">
    <location>
        <begin position="59"/>
        <end position="173"/>
    </location>
</feature>
<dbReference type="PANTHER" id="PTHR30237:SF6">
    <property type="entry name" value="CARBOXYPEPTIDASE YOCD-RELATED"/>
    <property type="match status" value="1"/>
</dbReference>
<dbReference type="InterPro" id="IPR027461">
    <property type="entry name" value="Carboxypeptidase_A_C_sf"/>
</dbReference>
<keyword evidence="2" id="KW-0121">Carboxypeptidase</keyword>
<reference evidence="3" key="1">
    <citation type="submission" date="2016-10" db="EMBL/GenBank/DDBJ databases">
        <authorList>
            <person name="Varghese N."/>
            <person name="Submissions S."/>
        </authorList>
    </citation>
    <scope>NUCLEOTIDE SEQUENCE [LARGE SCALE GENOMIC DNA]</scope>
    <source>
        <strain evidence="3">S9</strain>
    </source>
</reference>
<evidence type="ECO:0000313" key="3">
    <source>
        <dbReference type="Proteomes" id="UP000198571"/>
    </source>
</evidence>
<dbReference type="InterPro" id="IPR040921">
    <property type="entry name" value="Peptidase_S66C"/>
</dbReference>
<keyword evidence="2" id="KW-0378">Hydrolase</keyword>
<evidence type="ECO:0000313" key="2">
    <source>
        <dbReference type="EMBL" id="SES18282.1"/>
    </source>
</evidence>
<accession>A0A1H9V9A2</accession>
<dbReference type="EMBL" id="FOGT01000010">
    <property type="protein sequence ID" value="SES18282.1"/>
    <property type="molecule type" value="Genomic_DNA"/>
</dbReference>
<dbReference type="AlphaFoldDB" id="A0A1H9V9A2"/>
<dbReference type="STRING" id="1601833.SAMN05518684_1107"/>
<gene>
    <name evidence="2" type="ORF">SAMN05518684_1107</name>
</gene>